<proteinExistence type="predicted"/>
<evidence type="ECO:0000259" key="2">
    <source>
        <dbReference type="Pfam" id="PF13360"/>
    </source>
</evidence>
<evidence type="ECO:0000313" key="4">
    <source>
        <dbReference type="Proteomes" id="UP001371218"/>
    </source>
</evidence>
<dbReference type="InterPro" id="IPR015943">
    <property type="entry name" value="WD40/YVTN_repeat-like_dom_sf"/>
</dbReference>
<comment type="caution">
    <text evidence="3">The sequence shown here is derived from an EMBL/GenBank/DDBJ whole genome shotgun (WGS) entry which is preliminary data.</text>
</comment>
<dbReference type="InterPro" id="IPR018391">
    <property type="entry name" value="PQQ_b-propeller_rpt"/>
</dbReference>
<organism evidence="3 4">
    <name type="scientific">Ideonella lacteola</name>
    <dbReference type="NCBI Taxonomy" id="2984193"/>
    <lineage>
        <taxon>Bacteria</taxon>
        <taxon>Pseudomonadati</taxon>
        <taxon>Pseudomonadota</taxon>
        <taxon>Betaproteobacteria</taxon>
        <taxon>Burkholderiales</taxon>
        <taxon>Sphaerotilaceae</taxon>
        <taxon>Ideonella</taxon>
    </lineage>
</organism>
<dbReference type="Proteomes" id="UP001371218">
    <property type="component" value="Unassembled WGS sequence"/>
</dbReference>
<dbReference type="RefSeq" id="WP_341426863.1">
    <property type="nucleotide sequence ID" value="NZ_JBBUTG010000010.1"/>
</dbReference>
<dbReference type="SMART" id="SM00564">
    <property type="entry name" value="PQQ"/>
    <property type="match status" value="7"/>
</dbReference>
<dbReference type="EMBL" id="JBBUTG010000010">
    <property type="protein sequence ID" value="MEK8032452.1"/>
    <property type="molecule type" value="Genomic_DNA"/>
</dbReference>
<feature type="domain" description="Pyrrolo-quinoline quinone repeat" evidence="2">
    <location>
        <begin position="143"/>
        <end position="296"/>
    </location>
</feature>
<evidence type="ECO:0000256" key="1">
    <source>
        <dbReference type="SAM" id="SignalP"/>
    </source>
</evidence>
<reference evidence="3 4" key="1">
    <citation type="submission" date="2024-04" db="EMBL/GenBank/DDBJ databases">
        <title>Novel species of the genus Ideonella isolated from streams.</title>
        <authorList>
            <person name="Lu H."/>
        </authorList>
    </citation>
    <scope>NUCLEOTIDE SEQUENCE [LARGE SCALE GENOMIC DNA]</scope>
    <source>
        <strain evidence="3 4">DXS29W</strain>
    </source>
</reference>
<protein>
    <submittedName>
        <fullName evidence="3">PQQ-binding-like beta-propeller repeat protein</fullName>
    </submittedName>
</protein>
<dbReference type="InterPro" id="IPR002372">
    <property type="entry name" value="PQQ_rpt_dom"/>
</dbReference>
<keyword evidence="1" id="KW-0732">Signal</keyword>
<name>A0ABU9BR77_9BURK</name>
<sequence>MSVSRPMLFFRSGARSWRGTALCAMLVAAAPLGVAHAQWAQDGAVAAKTYANTAEAVLSRHNAQQLAPRWQMMIGQFYASSATEADGRLFTCSNLYGSSALAPTTGEFLWSRSNTAGGDCGNPALSQGVAYLASSSYTPSNRNLLTAVDQATGQAQWTAELPAGPDYLGVGFGPAVDGGRVFLSTGRDAIVAVDASNGSVLWQASTGGGVVLNNDVAVADGRVFASTWHECCESALRQLFAFDAVSGAPLWVAEVDGTNMQHAAMALGRRVIVGSDSGIVRAFAARDGRLLWSRALEGYLSAPLVGQGARVYAVSGNRQVQALDAATGEVVWRRALPGTYQVASNMAWANGALYVTVQDFSGDKRLAVLNAATGHTTAAVPLSIRGSFTKLSVSDGQVYLSSEGQLTALGL</sequence>
<feature type="chain" id="PRO_5047417506" evidence="1">
    <location>
        <begin position="38"/>
        <end position="411"/>
    </location>
</feature>
<dbReference type="PANTHER" id="PTHR34512">
    <property type="entry name" value="CELL SURFACE PROTEIN"/>
    <property type="match status" value="1"/>
</dbReference>
<accession>A0ABU9BR77</accession>
<dbReference type="Gene3D" id="2.130.10.10">
    <property type="entry name" value="YVTN repeat-like/Quinoprotein amine dehydrogenase"/>
    <property type="match status" value="1"/>
</dbReference>
<dbReference type="SUPFAM" id="SSF50998">
    <property type="entry name" value="Quinoprotein alcohol dehydrogenase-like"/>
    <property type="match status" value="2"/>
</dbReference>
<feature type="signal peptide" evidence="1">
    <location>
        <begin position="1"/>
        <end position="37"/>
    </location>
</feature>
<gene>
    <name evidence="3" type="ORF">AACH06_16630</name>
</gene>
<keyword evidence="4" id="KW-1185">Reference proteome</keyword>
<dbReference type="PANTHER" id="PTHR34512:SF30">
    <property type="entry name" value="OUTER MEMBRANE PROTEIN ASSEMBLY FACTOR BAMB"/>
    <property type="match status" value="1"/>
</dbReference>
<evidence type="ECO:0000313" key="3">
    <source>
        <dbReference type="EMBL" id="MEK8032452.1"/>
    </source>
</evidence>
<dbReference type="Pfam" id="PF13360">
    <property type="entry name" value="PQQ_2"/>
    <property type="match status" value="1"/>
</dbReference>
<dbReference type="InterPro" id="IPR011047">
    <property type="entry name" value="Quinoprotein_ADH-like_sf"/>
</dbReference>